<proteinExistence type="inferred from homology"/>
<evidence type="ECO:0000259" key="6">
    <source>
        <dbReference type="PROSITE" id="PS51387"/>
    </source>
</evidence>
<dbReference type="Proteomes" id="UP000009236">
    <property type="component" value="Chromosome"/>
</dbReference>
<dbReference type="STRING" id="743718.Isova_2978"/>
<feature type="domain" description="FAD-binding PCMH-type" evidence="6">
    <location>
        <begin position="348"/>
        <end position="520"/>
    </location>
</feature>
<dbReference type="Gene3D" id="3.40.462.20">
    <property type="match status" value="1"/>
</dbReference>
<evidence type="ECO:0000256" key="2">
    <source>
        <dbReference type="ARBA" id="ARBA00005466"/>
    </source>
</evidence>
<dbReference type="SUPFAM" id="SSF51679">
    <property type="entry name" value="Bacterial luciferase-like"/>
    <property type="match status" value="1"/>
</dbReference>
<dbReference type="InterPro" id="IPR016169">
    <property type="entry name" value="FAD-bd_PCMH_sub2"/>
</dbReference>
<dbReference type="Gene3D" id="3.20.20.30">
    <property type="entry name" value="Luciferase-like domain"/>
    <property type="match status" value="1"/>
</dbReference>
<dbReference type="InterPro" id="IPR006094">
    <property type="entry name" value="Oxid_FAD_bind_N"/>
</dbReference>
<dbReference type="Pfam" id="PF00296">
    <property type="entry name" value="Bac_luciferase"/>
    <property type="match status" value="1"/>
</dbReference>
<dbReference type="EMBL" id="CP002810">
    <property type="protein sequence ID" value="AEG45658.1"/>
    <property type="molecule type" value="Genomic_DNA"/>
</dbReference>
<dbReference type="PROSITE" id="PS51387">
    <property type="entry name" value="FAD_PCMH"/>
    <property type="match status" value="1"/>
</dbReference>
<keyword evidence="5" id="KW-0560">Oxidoreductase</keyword>
<dbReference type="InterPro" id="IPR011251">
    <property type="entry name" value="Luciferase-like_dom"/>
</dbReference>
<dbReference type="Pfam" id="PF01565">
    <property type="entry name" value="FAD_binding_4"/>
    <property type="match status" value="1"/>
</dbReference>
<evidence type="ECO:0000256" key="1">
    <source>
        <dbReference type="ARBA" id="ARBA00001974"/>
    </source>
</evidence>
<reference evidence="7 8" key="1">
    <citation type="submission" date="2011-05" db="EMBL/GenBank/DDBJ databases">
        <title>Complete sequence of Isoptericola variabilis 225.</title>
        <authorList>
            <consortium name="US DOE Joint Genome Institute"/>
            <person name="Lucas S."/>
            <person name="Han J."/>
            <person name="Lapidus A."/>
            <person name="Cheng J.-F."/>
            <person name="Goodwin L."/>
            <person name="Pitluck S."/>
            <person name="Peters L."/>
            <person name="Mikhailova N."/>
            <person name="Zeytun A."/>
            <person name="Han C."/>
            <person name="Tapia R."/>
            <person name="Land M."/>
            <person name="Hauser L."/>
            <person name="Kyrpides N."/>
            <person name="Ivanova N."/>
            <person name="Pagani I."/>
            <person name="Siebers A."/>
            <person name="Allgaier M."/>
            <person name="Thelen M."/>
            <person name="Hugenholtz P."/>
            <person name="Gladden J."/>
            <person name="Woyke T."/>
        </authorList>
    </citation>
    <scope>NUCLEOTIDE SEQUENCE [LARGE SCALE GENOMIC DNA]</scope>
    <source>
        <strain evidence="8">225</strain>
    </source>
</reference>
<evidence type="ECO:0000256" key="4">
    <source>
        <dbReference type="ARBA" id="ARBA00022827"/>
    </source>
</evidence>
<dbReference type="CDD" id="cd01097">
    <property type="entry name" value="Tetrahydromethanopterin_reductase"/>
    <property type="match status" value="1"/>
</dbReference>
<keyword evidence="3" id="KW-0285">Flavoprotein</keyword>
<dbReference type="eggNOG" id="COG0277">
    <property type="taxonomic scope" value="Bacteria"/>
</dbReference>
<evidence type="ECO:0000256" key="5">
    <source>
        <dbReference type="ARBA" id="ARBA00023002"/>
    </source>
</evidence>
<dbReference type="InterPro" id="IPR050416">
    <property type="entry name" value="FAD-linked_Oxidoreductase"/>
</dbReference>
<dbReference type="InterPro" id="IPR036318">
    <property type="entry name" value="FAD-bd_PCMH-like_sf"/>
</dbReference>
<dbReference type="InterPro" id="IPR016167">
    <property type="entry name" value="FAD-bd_PCMH_sub1"/>
</dbReference>
<dbReference type="SUPFAM" id="SSF56176">
    <property type="entry name" value="FAD-binding/transporter-associated domain-like"/>
    <property type="match status" value="1"/>
</dbReference>
<dbReference type="GO" id="GO:0016705">
    <property type="term" value="F:oxidoreductase activity, acting on paired donors, with incorporation or reduction of molecular oxygen"/>
    <property type="evidence" value="ECO:0007669"/>
    <property type="project" value="InterPro"/>
</dbReference>
<gene>
    <name evidence="7" type="ordered locus">Isova_2978</name>
</gene>
<dbReference type="eggNOG" id="COG2141">
    <property type="taxonomic scope" value="Bacteria"/>
</dbReference>
<dbReference type="PANTHER" id="PTHR42973:SF39">
    <property type="entry name" value="FAD-BINDING PCMH-TYPE DOMAIN-CONTAINING PROTEIN"/>
    <property type="match status" value="1"/>
</dbReference>
<organism evidence="8">
    <name type="scientific">Isoptericola variabilis (strain 225)</name>
    <dbReference type="NCBI Taxonomy" id="743718"/>
    <lineage>
        <taxon>Bacteria</taxon>
        <taxon>Bacillati</taxon>
        <taxon>Actinomycetota</taxon>
        <taxon>Actinomycetes</taxon>
        <taxon>Micrococcales</taxon>
        <taxon>Promicromonosporaceae</taxon>
        <taxon>Isoptericola</taxon>
    </lineage>
</organism>
<accession>F6FWL7</accession>
<comment type="cofactor">
    <cofactor evidence="1">
        <name>FAD</name>
        <dbReference type="ChEBI" id="CHEBI:57692"/>
    </cofactor>
</comment>
<name>F6FWL7_ISOV2</name>
<sequence length="756" mass="80523">MTDYGHDLAFGTFITPQNADPHAPVRLAQLSEQAGLDLVTFQDHPYQPTFHDTWTLLSWVAARTERVTLSGNVLNLPLRQPAVLARAAASLDLLSGGRVALGIGAGAFWDAVAAMGGPRLTPGESVQALEEAMEIVRGIWDARERRPLRLDGEHHRVAGAKRGPAPAHDIPIWVGAYKPRMLRLVGRAADGWLPSLAYLKDGDLRRGNAIVDEAAQEAGRDPSEVRRLLNVGGAVLPSRQGFLQGPVEQWVDELTALAIEDGVGTFVLASDEPRLIEVFGEEIAPAVREQVARERSASGTVPAAARRGARALALRRPGIDYAAVPASLAATAVEPGDREYPAVRHNYLRAGAPGIVLRPRTTEQVVEALAYARAQDVPLGVRSGGHGISGRSTNDGGVVIDLGGLDRIEVVDGATRRVRLGAGATWGAVAEALRPHGWAISSGDYGGVGVGGLATTGGVGLLGRVFGLTIDHVVAAEVVTADGRVLHASADENPDLFWGLRGAGANLGIVTWVEVEAMPLGDVVYSRMTLDATDTAGLLERWGAAVERAPRELTSFLILSPGRRGDGPVAQLMTVHASDDTDAAVRELERLADAGPVLAHEAYLVPYTGVVQRVPKDHAGGGDPAVRSGLVEHLDPDTSRAFEKLAASGVPYFLQVRATGGAAHDVAPDATAYPHRHQNFVLTAMAVSQDRMDAVWDAEMAPHTDGLYLSFDTDTRPERLVDAFGEPGLARLRRLKREYDPQNVFRSNFPIPPADD</sequence>
<keyword evidence="8" id="KW-1185">Reference proteome</keyword>
<dbReference type="PANTHER" id="PTHR42973">
    <property type="entry name" value="BINDING OXIDOREDUCTASE, PUTATIVE (AFU_ORTHOLOGUE AFUA_1G17690)-RELATED"/>
    <property type="match status" value="1"/>
</dbReference>
<dbReference type="InterPro" id="IPR012951">
    <property type="entry name" value="BBE"/>
</dbReference>
<dbReference type="Gene3D" id="3.30.465.10">
    <property type="match status" value="1"/>
</dbReference>
<dbReference type="InterPro" id="IPR016166">
    <property type="entry name" value="FAD-bd_PCMH"/>
</dbReference>
<comment type="similarity">
    <text evidence="2">Belongs to the oxygen-dependent FAD-linked oxidoreductase family.</text>
</comment>
<dbReference type="Gene3D" id="3.30.43.10">
    <property type="entry name" value="Uridine Diphospho-n-acetylenolpyruvylglucosamine Reductase, domain 2"/>
    <property type="match status" value="1"/>
</dbReference>
<dbReference type="Pfam" id="PF08031">
    <property type="entry name" value="BBE"/>
    <property type="match status" value="1"/>
</dbReference>
<dbReference type="InterPro" id="IPR036661">
    <property type="entry name" value="Luciferase-like_sf"/>
</dbReference>
<dbReference type="GO" id="GO:0071949">
    <property type="term" value="F:FAD binding"/>
    <property type="evidence" value="ECO:0007669"/>
    <property type="project" value="InterPro"/>
</dbReference>
<dbReference type="AlphaFoldDB" id="F6FWL7"/>
<dbReference type="HOGENOM" id="CLU_410864_0_0_11"/>
<keyword evidence="4" id="KW-0274">FAD</keyword>
<protein>
    <submittedName>
        <fullName evidence="7">FAD linked oxidase domain protein</fullName>
    </submittedName>
</protein>
<evidence type="ECO:0000313" key="7">
    <source>
        <dbReference type="EMBL" id="AEG45658.1"/>
    </source>
</evidence>
<dbReference type="RefSeq" id="WP_013840048.1">
    <property type="nucleotide sequence ID" value="NC_015588.1"/>
</dbReference>
<evidence type="ECO:0000256" key="3">
    <source>
        <dbReference type="ARBA" id="ARBA00022630"/>
    </source>
</evidence>
<dbReference type="KEGG" id="iva:Isova_2978"/>
<evidence type="ECO:0000313" key="8">
    <source>
        <dbReference type="Proteomes" id="UP000009236"/>
    </source>
</evidence>